<reference evidence="5" key="1">
    <citation type="submission" date="2021-11" db="EMBL/GenBank/DDBJ databases">
        <title>Genome sequence.</title>
        <authorList>
            <person name="Sun Q."/>
        </authorList>
    </citation>
    <scope>NUCLEOTIDE SEQUENCE</scope>
    <source>
        <strain evidence="5">JC740</strain>
    </source>
</reference>
<dbReference type="InterPro" id="IPR014284">
    <property type="entry name" value="RNA_pol_sigma-70_dom"/>
</dbReference>
<evidence type="ECO:0000256" key="3">
    <source>
        <dbReference type="ARBA" id="ARBA00023163"/>
    </source>
</evidence>
<evidence type="ECO:0000256" key="2">
    <source>
        <dbReference type="ARBA" id="ARBA00023082"/>
    </source>
</evidence>
<dbReference type="InterPro" id="IPR039425">
    <property type="entry name" value="RNA_pol_sigma-70-like"/>
</dbReference>
<proteinExistence type="predicted"/>
<keyword evidence="6" id="KW-1185">Reference proteome</keyword>
<dbReference type="NCBIfam" id="TIGR02989">
    <property type="entry name" value="Sig-70_gvs1"/>
    <property type="match status" value="1"/>
</dbReference>
<sequence>MQANDGSDREQHYNDFVALLSRHDQAIRRFVRSLLPNRDAADDVVQETALECWRKFDSFTGTQTDDENEFVRWACVIARYKALSWLRDQGRDKLVFRESVIEALATSALSQLDQREAERRAVDGCLAKLSDAQRKLVLSVHSPGQSVASIAKETGQQARRLYYQLDTLRTSLQRCIEKQLQKELRHG</sequence>
<name>A0ABS8NIJ6_9BACT</name>
<dbReference type="Proteomes" id="UP001430306">
    <property type="component" value="Unassembled WGS sequence"/>
</dbReference>
<evidence type="ECO:0000313" key="5">
    <source>
        <dbReference type="EMBL" id="MCC9643356.1"/>
    </source>
</evidence>
<keyword evidence="3" id="KW-0804">Transcription</keyword>
<dbReference type="NCBIfam" id="TIGR02937">
    <property type="entry name" value="sigma70-ECF"/>
    <property type="match status" value="1"/>
</dbReference>
<dbReference type="PANTHER" id="PTHR43133:SF51">
    <property type="entry name" value="RNA POLYMERASE SIGMA FACTOR"/>
    <property type="match status" value="1"/>
</dbReference>
<evidence type="ECO:0000256" key="1">
    <source>
        <dbReference type="ARBA" id="ARBA00023015"/>
    </source>
</evidence>
<dbReference type="Gene3D" id="1.10.1740.10">
    <property type="match status" value="1"/>
</dbReference>
<dbReference type="Gene3D" id="1.10.10.10">
    <property type="entry name" value="Winged helix-like DNA-binding domain superfamily/Winged helix DNA-binding domain"/>
    <property type="match status" value="1"/>
</dbReference>
<evidence type="ECO:0000313" key="6">
    <source>
        <dbReference type="Proteomes" id="UP001430306"/>
    </source>
</evidence>
<dbReference type="EMBL" id="JAJKFW010000024">
    <property type="protein sequence ID" value="MCC9643356.1"/>
    <property type="molecule type" value="Genomic_DNA"/>
</dbReference>
<dbReference type="PANTHER" id="PTHR43133">
    <property type="entry name" value="RNA POLYMERASE ECF-TYPE SIGMA FACTO"/>
    <property type="match status" value="1"/>
</dbReference>
<dbReference type="Pfam" id="PF04542">
    <property type="entry name" value="Sigma70_r2"/>
    <property type="match status" value="1"/>
</dbReference>
<dbReference type="InterPro" id="IPR007627">
    <property type="entry name" value="RNA_pol_sigma70_r2"/>
</dbReference>
<feature type="domain" description="RNA polymerase sigma-70 region 2" evidence="4">
    <location>
        <begin position="20"/>
        <end position="91"/>
    </location>
</feature>
<dbReference type="SUPFAM" id="SSF88946">
    <property type="entry name" value="Sigma2 domain of RNA polymerase sigma factors"/>
    <property type="match status" value="1"/>
</dbReference>
<accession>A0ABS8NIJ6</accession>
<organism evidence="5 6">
    <name type="scientific">Rhodopirellula halodulae</name>
    <dbReference type="NCBI Taxonomy" id="2894198"/>
    <lineage>
        <taxon>Bacteria</taxon>
        <taxon>Pseudomonadati</taxon>
        <taxon>Planctomycetota</taxon>
        <taxon>Planctomycetia</taxon>
        <taxon>Pirellulales</taxon>
        <taxon>Pirellulaceae</taxon>
        <taxon>Rhodopirellula</taxon>
    </lineage>
</organism>
<dbReference type="InterPro" id="IPR036388">
    <property type="entry name" value="WH-like_DNA-bd_sf"/>
</dbReference>
<comment type="caution">
    <text evidence="5">The sequence shown here is derived from an EMBL/GenBank/DDBJ whole genome shotgun (WGS) entry which is preliminary data.</text>
</comment>
<keyword evidence="2" id="KW-0731">Sigma factor</keyword>
<dbReference type="InterPro" id="IPR013325">
    <property type="entry name" value="RNA_pol_sigma_r2"/>
</dbReference>
<gene>
    <name evidence="5" type="ORF">LOC71_13810</name>
</gene>
<evidence type="ECO:0000259" key="4">
    <source>
        <dbReference type="Pfam" id="PF04542"/>
    </source>
</evidence>
<protein>
    <submittedName>
        <fullName evidence="5">Sigma-70 family RNA polymerase sigma factor</fullName>
    </submittedName>
</protein>
<keyword evidence="1" id="KW-0805">Transcription regulation</keyword>
<dbReference type="InterPro" id="IPR014331">
    <property type="entry name" value="RNA_pol_sigma70_ECF_RHOBA"/>
</dbReference>